<gene>
    <name evidence="5" type="ORF">BLA60_29100</name>
</gene>
<evidence type="ECO:0000256" key="3">
    <source>
        <dbReference type="ARBA" id="ARBA00022490"/>
    </source>
</evidence>
<keyword evidence="6" id="KW-1185">Reference proteome</keyword>
<keyword evidence="3" id="KW-0963">Cytoplasm</keyword>
<dbReference type="AlphaFoldDB" id="A0A7Z0WIJ5"/>
<dbReference type="Proteomes" id="UP000185696">
    <property type="component" value="Unassembled WGS sequence"/>
</dbReference>
<comment type="subcellular location">
    <subcellularLocation>
        <location evidence="1">Cytoplasm</location>
    </subcellularLocation>
</comment>
<reference evidence="5 6" key="1">
    <citation type="submission" date="2016-12" db="EMBL/GenBank/DDBJ databases">
        <title>The draft genome sequence of Actinophytocola xinjiangensis.</title>
        <authorList>
            <person name="Wang W."/>
            <person name="Yuan L."/>
        </authorList>
    </citation>
    <scope>NUCLEOTIDE SEQUENCE [LARGE SCALE GENOMIC DNA]</scope>
    <source>
        <strain evidence="5 6">CGMCC 4.4663</strain>
    </source>
</reference>
<comment type="caution">
    <text evidence="5">The sequence shown here is derived from an EMBL/GenBank/DDBJ whole genome shotgun (WGS) entry which is preliminary data.</text>
</comment>
<evidence type="ECO:0000256" key="2">
    <source>
        <dbReference type="ARBA" id="ARBA00006411"/>
    </source>
</evidence>
<evidence type="ECO:0000313" key="6">
    <source>
        <dbReference type="Proteomes" id="UP000185696"/>
    </source>
</evidence>
<dbReference type="InterPro" id="IPR025734">
    <property type="entry name" value="EspG"/>
</dbReference>
<dbReference type="RefSeq" id="WP_075136199.1">
    <property type="nucleotide sequence ID" value="NZ_MSIF01000017.1"/>
</dbReference>
<evidence type="ECO:0000256" key="1">
    <source>
        <dbReference type="ARBA" id="ARBA00004496"/>
    </source>
</evidence>
<dbReference type="Pfam" id="PF14011">
    <property type="entry name" value="ESX-1_EspG"/>
    <property type="match status" value="1"/>
</dbReference>
<protein>
    <recommendedName>
        <fullName evidence="7">ESAT-6 protein secretion system EspG family protein</fullName>
    </recommendedName>
</protein>
<proteinExistence type="inferred from homology"/>
<comment type="similarity">
    <text evidence="2">Belongs to the EspG family.</text>
</comment>
<evidence type="ECO:0000256" key="4">
    <source>
        <dbReference type="ARBA" id="ARBA00023186"/>
    </source>
</evidence>
<evidence type="ECO:0000313" key="5">
    <source>
        <dbReference type="EMBL" id="OLF07256.1"/>
    </source>
</evidence>
<evidence type="ECO:0008006" key="7">
    <source>
        <dbReference type="Google" id="ProtNLM"/>
    </source>
</evidence>
<accession>A0A7Z0WIJ5</accession>
<dbReference type="OrthoDB" id="3680115at2"/>
<name>A0A7Z0WIJ5_9PSEU</name>
<sequence length="265" mass="28559">MIVNTRAAVAVSLAEVDLLCSAADSAPPYPLRIPSFGTTVAERRAVLRDAGEQLAARGLADERGPLGVAEAFAYLLQDSVYVLDLLLTSGSDAYGAVMLARRDIAVLVTQALTGDRAVHLAEFTLDDAVDELLAMIPVREPARTAPFSLPAQALRRVHAHLRDRTDLDDAEWDGVLAANGVTDRTARRLVGQLQPVVGNGQLGLAARGGYAKEWRRAGEELRWLDTERGRFQLLAAEDDGWMSVNPMHPADLSNAVRQMAGSLRG</sequence>
<keyword evidence="4" id="KW-0143">Chaperone</keyword>
<organism evidence="5 6">
    <name type="scientific">Actinophytocola xinjiangensis</name>
    <dbReference type="NCBI Taxonomy" id="485602"/>
    <lineage>
        <taxon>Bacteria</taxon>
        <taxon>Bacillati</taxon>
        <taxon>Actinomycetota</taxon>
        <taxon>Actinomycetes</taxon>
        <taxon>Pseudonocardiales</taxon>
        <taxon>Pseudonocardiaceae</taxon>
    </lineage>
</organism>
<dbReference type="EMBL" id="MSIF01000017">
    <property type="protein sequence ID" value="OLF07256.1"/>
    <property type="molecule type" value="Genomic_DNA"/>
</dbReference>